<keyword evidence="2" id="KW-1185">Reference proteome</keyword>
<dbReference type="Proteomes" id="UP001234297">
    <property type="component" value="Chromosome 2"/>
</dbReference>
<protein>
    <submittedName>
        <fullName evidence="1">Uncharacterized protein</fullName>
    </submittedName>
</protein>
<dbReference type="EMBL" id="CM056810">
    <property type="protein sequence ID" value="KAJ8646847.1"/>
    <property type="molecule type" value="Genomic_DNA"/>
</dbReference>
<organism evidence="1 2">
    <name type="scientific">Persea americana</name>
    <name type="common">Avocado</name>
    <dbReference type="NCBI Taxonomy" id="3435"/>
    <lineage>
        <taxon>Eukaryota</taxon>
        <taxon>Viridiplantae</taxon>
        <taxon>Streptophyta</taxon>
        <taxon>Embryophyta</taxon>
        <taxon>Tracheophyta</taxon>
        <taxon>Spermatophyta</taxon>
        <taxon>Magnoliopsida</taxon>
        <taxon>Magnoliidae</taxon>
        <taxon>Laurales</taxon>
        <taxon>Lauraceae</taxon>
        <taxon>Persea</taxon>
    </lineage>
</organism>
<gene>
    <name evidence="1" type="ORF">MRB53_008595</name>
</gene>
<evidence type="ECO:0000313" key="2">
    <source>
        <dbReference type="Proteomes" id="UP001234297"/>
    </source>
</evidence>
<comment type="caution">
    <text evidence="1">The sequence shown here is derived from an EMBL/GenBank/DDBJ whole genome shotgun (WGS) entry which is preliminary data.</text>
</comment>
<name>A0ACC2MNZ7_PERAE</name>
<accession>A0ACC2MNZ7</accession>
<proteinExistence type="predicted"/>
<sequence>MVRDFFDKGSLEPGINETVLVLIPKKDNPNSLKDYRPISLCNVTYKIIYKILVLLLRPILSRITSPTQGAFVMGRKAIDQIVVAREMVHNMSKLKGSRPTVAVKLDVEKAYDTLQWDFHSAWV</sequence>
<evidence type="ECO:0000313" key="1">
    <source>
        <dbReference type="EMBL" id="KAJ8646847.1"/>
    </source>
</evidence>
<reference evidence="1 2" key="1">
    <citation type="journal article" date="2022" name="Hortic Res">
        <title>A haplotype resolved chromosomal level avocado genome allows analysis of novel avocado genes.</title>
        <authorList>
            <person name="Nath O."/>
            <person name="Fletcher S.J."/>
            <person name="Hayward A."/>
            <person name="Shaw L.M."/>
            <person name="Masouleh A.K."/>
            <person name="Furtado A."/>
            <person name="Henry R.J."/>
            <person name="Mitter N."/>
        </authorList>
    </citation>
    <scope>NUCLEOTIDE SEQUENCE [LARGE SCALE GENOMIC DNA]</scope>
    <source>
        <strain evidence="2">cv. Hass</strain>
    </source>
</reference>